<dbReference type="InterPro" id="IPR009006">
    <property type="entry name" value="Ala_racemase/Decarboxylase_C"/>
</dbReference>
<dbReference type="GO" id="GO:0009089">
    <property type="term" value="P:lysine biosynthetic process via diaminopimelate"/>
    <property type="evidence" value="ECO:0007669"/>
    <property type="project" value="InterPro"/>
</dbReference>
<keyword evidence="4" id="KW-0457">Lysine biosynthesis</keyword>
<evidence type="ECO:0000256" key="6">
    <source>
        <dbReference type="PIRSR" id="PIRSR600183-50"/>
    </source>
</evidence>
<organism evidence="10 11">
    <name type="scientific">Amycolatopsis xylanica</name>
    <dbReference type="NCBI Taxonomy" id="589385"/>
    <lineage>
        <taxon>Bacteria</taxon>
        <taxon>Bacillati</taxon>
        <taxon>Actinomycetota</taxon>
        <taxon>Actinomycetes</taxon>
        <taxon>Pseudonocardiales</taxon>
        <taxon>Pseudonocardiaceae</taxon>
        <taxon>Amycolatopsis</taxon>
    </lineage>
</organism>
<keyword evidence="5" id="KW-0456">Lyase</keyword>
<evidence type="ECO:0000313" key="10">
    <source>
        <dbReference type="EMBL" id="SDZ31701.1"/>
    </source>
</evidence>
<dbReference type="InterPro" id="IPR002986">
    <property type="entry name" value="DAP_deCOOHase_LysA"/>
</dbReference>
<dbReference type="PRINTS" id="PR01179">
    <property type="entry name" value="ODADCRBXLASE"/>
</dbReference>
<dbReference type="SUPFAM" id="SSF50621">
    <property type="entry name" value="Alanine racemase C-terminal domain-like"/>
    <property type="match status" value="1"/>
</dbReference>
<dbReference type="InterPro" id="IPR022657">
    <property type="entry name" value="De-COase2_CS"/>
</dbReference>
<feature type="active site" description="Proton donor" evidence="6">
    <location>
        <position position="354"/>
    </location>
</feature>
<keyword evidence="11" id="KW-1185">Reference proteome</keyword>
<dbReference type="PANTHER" id="PTHR43727">
    <property type="entry name" value="DIAMINOPIMELATE DECARBOXYLASE"/>
    <property type="match status" value="1"/>
</dbReference>
<dbReference type="RefSeq" id="WP_245757690.1">
    <property type="nucleotide sequence ID" value="NZ_FNON01000012.1"/>
</dbReference>
<dbReference type="Pfam" id="PF02784">
    <property type="entry name" value="Orn_Arg_deC_N"/>
    <property type="match status" value="1"/>
</dbReference>
<sequence>MQRVERRNLAVQAAVKQGLLDQDDAPLAAFVDLAGIAESVSALRSAWPDELQVRHAFAAKANPIVPVLRELRKLGMSCEVASAGELAQARAAGFRGAELVFDSPAKSRRELEQALAEGVAINIDNFQELARVDDILSLRSSTSDIGIRINPQTGSGSIEALSTASRTSKFGIALDDEGNRTTLLEAYLARPWLRWMHVHVGSQGVPLRLTARGVARVVEFAEEINARAGVRQVTGIDVGGGLSVNFGGDDDSPRFHDHVAELMAAAPALFRGGYQVVTEFGRSLLAKNGFIAARVEYTKSAGGRRIAITHAGSQVAMRTTMVPEQWPLRVAAYDQLGRPRLGTPVKQDIAGPCCFAGDLVAGGRGLPLLEQGDIVTLLDTGAYYFSAPYRYNSLPEPAVHGFDLTEDGDVAFTLLRRAETVEELIGR</sequence>
<dbReference type="InterPro" id="IPR022653">
    <property type="entry name" value="De-COase2_pyr-phos_BS"/>
</dbReference>
<dbReference type="GO" id="GO:0008836">
    <property type="term" value="F:diaminopimelate decarboxylase activity"/>
    <property type="evidence" value="ECO:0007669"/>
    <property type="project" value="InterPro"/>
</dbReference>
<dbReference type="Pfam" id="PF00278">
    <property type="entry name" value="Orn_DAP_Arg_deC"/>
    <property type="match status" value="1"/>
</dbReference>
<evidence type="ECO:0000256" key="7">
    <source>
        <dbReference type="RuleBase" id="RU003737"/>
    </source>
</evidence>
<feature type="modified residue" description="N6-(pyridoxal phosphate)lysine" evidence="6">
    <location>
        <position position="60"/>
    </location>
</feature>
<protein>
    <submittedName>
        <fullName evidence="10">Diaminopimelate decarboxylase</fullName>
    </submittedName>
</protein>
<dbReference type="InterPro" id="IPR022643">
    <property type="entry name" value="De-COase2_C"/>
</dbReference>
<evidence type="ECO:0000259" key="8">
    <source>
        <dbReference type="Pfam" id="PF00278"/>
    </source>
</evidence>
<dbReference type="Gene3D" id="2.40.37.10">
    <property type="entry name" value="Lyase, Ornithine Decarboxylase, Chain A, domain 1"/>
    <property type="match status" value="1"/>
</dbReference>
<keyword evidence="3 6" id="KW-0663">Pyridoxal phosphate</keyword>
<evidence type="ECO:0000256" key="2">
    <source>
        <dbReference type="ARBA" id="ARBA00022793"/>
    </source>
</evidence>
<dbReference type="STRING" id="589385.SAMN05421504_112154"/>
<proteinExistence type="inferred from homology"/>
<evidence type="ECO:0000313" key="11">
    <source>
        <dbReference type="Proteomes" id="UP000199515"/>
    </source>
</evidence>
<dbReference type="PROSITE" id="PS00879">
    <property type="entry name" value="ODR_DC_2_2"/>
    <property type="match status" value="1"/>
</dbReference>
<dbReference type="InterPro" id="IPR022644">
    <property type="entry name" value="De-COase2_N"/>
</dbReference>
<dbReference type="EMBL" id="FNON01000012">
    <property type="protein sequence ID" value="SDZ31701.1"/>
    <property type="molecule type" value="Genomic_DNA"/>
</dbReference>
<accession>A0A1H3S2J3</accession>
<dbReference type="SUPFAM" id="SSF51419">
    <property type="entry name" value="PLP-binding barrel"/>
    <property type="match status" value="1"/>
</dbReference>
<evidence type="ECO:0000256" key="5">
    <source>
        <dbReference type="ARBA" id="ARBA00023239"/>
    </source>
</evidence>
<dbReference type="InterPro" id="IPR000183">
    <property type="entry name" value="Orn/DAP/Arg_de-COase"/>
</dbReference>
<dbReference type="Proteomes" id="UP000199515">
    <property type="component" value="Unassembled WGS sequence"/>
</dbReference>
<comment type="cofactor">
    <cofactor evidence="1 6">
        <name>pyridoxal 5'-phosphate</name>
        <dbReference type="ChEBI" id="CHEBI:597326"/>
    </cofactor>
</comment>
<reference evidence="10 11" key="1">
    <citation type="submission" date="2016-10" db="EMBL/GenBank/DDBJ databases">
        <authorList>
            <person name="de Groot N.N."/>
        </authorList>
    </citation>
    <scope>NUCLEOTIDE SEQUENCE [LARGE SCALE GENOMIC DNA]</scope>
    <source>
        <strain evidence="10 11">CPCC 202699</strain>
    </source>
</reference>
<comment type="similarity">
    <text evidence="7">Belongs to the Orn/Lys/Arg decarboxylase class-II family.</text>
</comment>
<evidence type="ECO:0000256" key="3">
    <source>
        <dbReference type="ARBA" id="ARBA00022898"/>
    </source>
</evidence>
<feature type="domain" description="Orn/DAP/Arg decarboxylase 2 C-terminal" evidence="8">
    <location>
        <begin position="287"/>
        <end position="381"/>
    </location>
</feature>
<evidence type="ECO:0000259" key="9">
    <source>
        <dbReference type="Pfam" id="PF02784"/>
    </source>
</evidence>
<dbReference type="Gene3D" id="3.20.20.10">
    <property type="entry name" value="Alanine racemase"/>
    <property type="match status" value="1"/>
</dbReference>
<dbReference type="PRINTS" id="PR01181">
    <property type="entry name" value="DAPDCRBXLASE"/>
</dbReference>
<keyword evidence="2" id="KW-0210">Decarboxylase</keyword>
<dbReference type="InterPro" id="IPR029066">
    <property type="entry name" value="PLP-binding_barrel"/>
</dbReference>
<evidence type="ECO:0000256" key="4">
    <source>
        <dbReference type="ARBA" id="ARBA00023154"/>
    </source>
</evidence>
<feature type="domain" description="Orn/DAP/Arg decarboxylase 2 N-terminal" evidence="9">
    <location>
        <begin position="38"/>
        <end position="285"/>
    </location>
</feature>
<dbReference type="PANTHER" id="PTHR43727:SF3">
    <property type="entry name" value="GROUP IV DECARBOXYLASE"/>
    <property type="match status" value="1"/>
</dbReference>
<keyword evidence="4" id="KW-0028">Amino-acid biosynthesis</keyword>
<name>A0A1H3S2J3_9PSEU</name>
<evidence type="ECO:0000256" key="1">
    <source>
        <dbReference type="ARBA" id="ARBA00001933"/>
    </source>
</evidence>
<dbReference type="AlphaFoldDB" id="A0A1H3S2J3"/>
<dbReference type="PROSITE" id="PS00878">
    <property type="entry name" value="ODR_DC_2_1"/>
    <property type="match status" value="1"/>
</dbReference>
<gene>
    <name evidence="10" type="ORF">SAMN05421504_112154</name>
</gene>